<dbReference type="Proteomes" id="UP000760480">
    <property type="component" value="Unassembled WGS sequence"/>
</dbReference>
<keyword evidence="3" id="KW-1185">Reference proteome</keyword>
<dbReference type="RefSeq" id="WP_169247635.1">
    <property type="nucleotide sequence ID" value="NZ_SPMZ01000011.1"/>
</dbReference>
<reference evidence="2 3" key="1">
    <citation type="submission" date="2019-03" db="EMBL/GenBank/DDBJ databases">
        <title>Metabolic reconstructions from genomes of highly enriched 'Candidatus Accumulibacter' and 'Candidatus Competibacter' bioreactor populations.</title>
        <authorList>
            <person name="Annavajhala M.K."/>
            <person name="Welles L."/>
            <person name="Abbas B."/>
            <person name="Sorokin D."/>
            <person name="Park H."/>
            <person name="Van Loosdrecht M."/>
            <person name="Chandran K."/>
        </authorList>
    </citation>
    <scope>NUCLEOTIDE SEQUENCE [LARGE SCALE GENOMIC DNA]</scope>
    <source>
        <strain evidence="2 3">SBR_G</strain>
    </source>
</reference>
<accession>A0ABX1TG86</accession>
<organism evidence="2 3">
    <name type="scientific">Candidatus Competibacter phosphatis</name>
    <dbReference type="NCBI Taxonomy" id="221280"/>
    <lineage>
        <taxon>Bacteria</taxon>
        <taxon>Pseudomonadati</taxon>
        <taxon>Pseudomonadota</taxon>
        <taxon>Gammaproteobacteria</taxon>
        <taxon>Candidatus Competibacteraceae</taxon>
        <taxon>Candidatus Competibacter</taxon>
    </lineage>
</organism>
<proteinExistence type="predicted"/>
<keyword evidence="1" id="KW-0732">Signal</keyword>
<name>A0ABX1TG86_9GAMM</name>
<evidence type="ECO:0000256" key="1">
    <source>
        <dbReference type="SAM" id="SignalP"/>
    </source>
</evidence>
<gene>
    <name evidence="2" type="ORF">E4P82_03705</name>
</gene>
<comment type="caution">
    <text evidence="2">The sequence shown here is derived from an EMBL/GenBank/DDBJ whole genome shotgun (WGS) entry which is preliminary data.</text>
</comment>
<feature type="chain" id="PRO_5046168225" evidence="1">
    <location>
        <begin position="25"/>
        <end position="170"/>
    </location>
</feature>
<evidence type="ECO:0000313" key="2">
    <source>
        <dbReference type="EMBL" id="NMQ18382.1"/>
    </source>
</evidence>
<protein>
    <submittedName>
        <fullName evidence="2">Uncharacterized protein</fullName>
    </submittedName>
</protein>
<dbReference type="EMBL" id="SPMZ01000011">
    <property type="protein sequence ID" value="NMQ18382.1"/>
    <property type="molecule type" value="Genomic_DNA"/>
</dbReference>
<feature type="signal peptide" evidence="1">
    <location>
        <begin position="1"/>
        <end position="24"/>
    </location>
</feature>
<evidence type="ECO:0000313" key="3">
    <source>
        <dbReference type="Proteomes" id="UP000760480"/>
    </source>
</evidence>
<sequence length="170" mass="18438">MKMKFFRMCSTALVLLLGAVIAHAQGFQNESFTPGAGKPELQYHLLVPDGVTVTNKKGEVFKAGQIIMVPGSNVTILESAYVKAHMKDPAFQSSFMNEKQYVGIPEEKMQDYAVVSVKVPEGVTVEGLGKTIKGPSSVQLIVKKAEMEAMPDETPAESWSAMGGWGGWNK</sequence>